<name>A0A4S3KNN7_9GAMM</name>
<dbReference type="Gene3D" id="1.20.1290.10">
    <property type="entry name" value="AhpD-like"/>
    <property type="match status" value="1"/>
</dbReference>
<dbReference type="PANTHER" id="PTHR34846:SF10">
    <property type="entry name" value="CYTOPLASMIC PROTEIN"/>
    <property type="match status" value="1"/>
</dbReference>
<dbReference type="OrthoDB" id="9801997at2"/>
<dbReference type="InterPro" id="IPR004675">
    <property type="entry name" value="AhpD_core"/>
</dbReference>
<protein>
    <recommendedName>
        <fullName evidence="1">Carboxymuconolactone decarboxylase-like domain-containing protein</fullName>
    </recommendedName>
</protein>
<gene>
    <name evidence="2" type="ORF">B1806_07735</name>
</gene>
<dbReference type="InterPro" id="IPR003779">
    <property type="entry name" value="CMD-like"/>
</dbReference>
<organism evidence="2 3">
    <name type="scientific">Metallibacterium scheffleri</name>
    <dbReference type="NCBI Taxonomy" id="993689"/>
    <lineage>
        <taxon>Bacteria</taxon>
        <taxon>Pseudomonadati</taxon>
        <taxon>Pseudomonadota</taxon>
        <taxon>Gammaproteobacteria</taxon>
        <taxon>Lysobacterales</taxon>
        <taxon>Rhodanobacteraceae</taxon>
        <taxon>Metallibacterium</taxon>
    </lineage>
</organism>
<dbReference type="GO" id="GO:0051920">
    <property type="term" value="F:peroxiredoxin activity"/>
    <property type="evidence" value="ECO:0007669"/>
    <property type="project" value="InterPro"/>
</dbReference>
<sequence>MFEFEYSVRALILLRPDRNPTVNHHASTPRISWDTFECSIPAAPAALRALGKAVDDSGLDKCLTELIKLRVSQINGCAYCIQYHLNQARRQGVPDHQLDLVAAWRDAGAFTVRECAALAWAEALTGMAGSHVPDSAYDGLQSLFQEVEIVALTTAIATINAWNRIAGTLRFTPPIPSQAHASGSAA</sequence>
<accession>A0A4S3KNN7</accession>
<dbReference type="Proteomes" id="UP000307749">
    <property type="component" value="Unassembled WGS sequence"/>
</dbReference>
<dbReference type="PANTHER" id="PTHR34846">
    <property type="entry name" value="4-CARBOXYMUCONOLACTONE DECARBOXYLASE FAMILY PROTEIN (AFU_ORTHOLOGUE AFUA_6G11590)"/>
    <property type="match status" value="1"/>
</dbReference>
<comment type="caution">
    <text evidence="2">The sequence shown here is derived from an EMBL/GenBank/DDBJ whole genome shotgun (WGS) entry which is preliminary data.</text>
</comment>
<evidence type="ECO:0000259" key="1">
    <source>
        <dbReference type="Pfam" id="PF02627"/>
    </source>
</evidence>
<proteinExistence type="predicted"/>
<dbReference type="SUPFAM" id="SSF69118">
    <property type="entry name" value="AhpD-like"/>
    <property type="match status" value="1"/>
</dbReference>
<dbReference type="InterPro" id="IPR029032">
    <property type="entry name" value="AhpD-like"/>
</dbReference>
<evidence type="ECO:0000313" key="3">
    <source>
        <dbReference type="Proteomes" id="UP000307749"/>
    </source>
</evidence>
<feature type="domain" description="Carboxymuconolactone decarboxylase-like" evidence="1">
    <location>
        <begin position="41"/>
        <end position="123"/>
    </location>
</feature>
<dbReference type="AlphaFoldDB" id="A0A4S3KNN7"/>
<dbReference type="STRING" id="993689.GCA_002077135_00475"/>
<dbReference type="NCBIfam" id="TIGR00778">
    <property type="entry name" value="ahpD_dom"/>
    <property type="match status" value="1"/>
</dbReference>
<dbReference type="Pfam" id="PF02627">
    <property type="entry name" value="CMD"/>
    <property type="match status" value="1"/>
</dbReference>
<keyword evidence="3" id="KW-1185">Reference proteome</keyword>
<reference evidence="2 3" key="1">
    <citation type="submission" date="2017-02" db="EMBL/GenBank/DDBJ databases">
        <title>Whole genome sequencing of Metallibacterium scheffleri DSM 24874 (T).</title>
        <authorList>
            <person name="Kumar S."/>
            <person name="Patil P."/>
            <person name="Patil P.B."/>
        </authorList>
    </citation>
    <scope>NUCLEOTIDE SEQUENCE [LARGE SCALE GENOMIC DNA]</scope>
    <source>
        <strain evidence="2 3">DSM 24874</strain>
    </source>
</reference>
<evidence type="ECO:0000313" key="2">
    <source>
        <dbReference type="EMBL" id="THD10583.1"/>
    </source>
</evidence>
<dbReference type="EMBL" id="MWQO01000024">
    <property type="protein sequence ID" value="THD10583.1"/>
    <property type="molecule type" value="Genomic_DNA"/>
</dbReference>